<organism evidence="2 3">
    <name type="scientific">Aeromonas molluscorum 848</name>
    <dbReference type="NCBI Taxonomy" id="1268236"/>
    <lineage>
        <taxon>Bacteria</taxon>
        <taxon>Pseudomonadati</taxon>
        <taxon>Pseudomonadota</taxon>
        <taxon>Gammaproteobacteria</taxon>
        <taxon>Aeromonadales</taxon>
        <taxon>Aeromonadaceae</taxon>
        <taxon>Aeromonas</taxon>
    </lineage>
</organism>
<feature type="signal peptide" evidence="1">
    <location>
        <begin position="1"/>
        <end position="21"/>
    </location>
</feature>
<name>R1GZ08_9GAMM</name>
<keyword evidence="3" id="KW-1185">Reference proteome</keyword>
<proteinExistence type="predicted"/>
<feature type="chain" id="PRO_5004351949" description="Solute-binding protein family 3/N-terminal domain-containing protein" evidence="1">
    <location>
        <begin position="22"/>
        <end position="251"/>
    </location>
</feature>
<evidence type="ECO:0008006" key="4">
    <source>
        <dbReference type="Google" id="ProtNLM"/>
    </source>
</evidence>
<evidence type="ECO:0000313" key="3">
    <source>
        <dbReference type="Proteomes" id="UP000013526"/>
    </source>
</evidence>
<evidence type="ECO:0000313" key="2">
    <source>
        <dbReference type="EMBL" id="EOD56705.1"/>
    </source>
</evidence>
<dbReference type="Proteomes" id="UP000013526">
    <property type="component" value="Unassembled WGS sequence"/>
</dbReference>
<dbReference type="PATRIC" id="fig|1268236.3.peg.501"/>
<comment type="caution">
    <text evidence="2">The sequence shown here is derived from an EMBL/GenBank/DDBJ whole genome shotgun (WGS) entry which is preliminary data.</text>
</comment>
<protein>
    <recommendedName>
        <fullName evidence="4">Solute-binding protein family 3/N-terminal domain-containing protein</fullName>
    </recommendedName>
</protein>
<keyword evidence="1" id="KW-0732">Signal</keyword>
<dbReference type="SUPFAM" id="SSF53850">
    <property type="entry name" value="Periplasmic binding protein-like II"/>
    <property type="match status" value="1"/>
</dbReference>
<accession>R1GZ08</accession>
<gene>
    <name evidence="2" type="ORF">G113_02489</name>
</gene>
<dbReference type="EMBL" id="AQGQ01000006">
    <property type="protein sequence ID" value="EOD56705.1"/>
    <property type="molecule type" value="Genomic_DNA"/>
</dbReference>
<dbReference type="RefSeq" id="WP_005892567.1">
    <property type="nucleotide sequence ID" value="NZ_AQGQ01000006.1"/>
</dbReference>
<reference evidence="2 3" key="1">
    <citation type="journal article" date="2013" name="Genome Announc.">
        <title>Draft Genome Sequence of Aeromonas molluscorum Strain 848TT, Isolated from Bivalve Molluscs.</title>
        <authorList>
            <person name="Spataro N."/>
            <person name="Farfan M."/>
            <person name="Albarral V."/>
            <person name="Sanglas A."/>
            <person name="Loren J.G."/>
            <person name="Fuste M.C."/>
            <person name="Bosch E."/>
        </authorList>
    </citation>
    <scope>NUCLEOTIDE SEQUENCE [LARGE SCALE GENOMIC DNA]</scope>
    <source>
        <strain evidence="2 3">848</strain>
    </source>
</reference>
<dbReference type="Gene3D" id="3.40.190.10">
    <property type="entry name" value="Periplasmic binding protein-like II"/>
    <property type="match status" value="2"/>
</dbReference>
<evidence type="ECO:0000256" key="1">
    <source>
        <dbReference type="SAM" id="SignalP"/>
    </source>
</evidence>
<dbReference type="AlphaFoldDB" id="R1GZ08"/>
<sequence length="251" mass="29315">MQILIRVLLICGCLCPLMTRAEDLPVYCDDWPGFCEADGGGLYLDLARHIYEPLGYRVKPQSMPYKRALAMVVKGGYGITMGVYLNEVEGVRWPHYPDGADDVTVFMLDKWRASWQGEQSLAQQRVLWQRGWAFDKYIKVPMRWHEVNSHEDAMALLPKERHRYYLSAGVLYANDPLPPHISRVFLRWLPSYPIFANSDAGLKLQQEWDRGIARLIDSGELTRIYRENRLLDYYRDFLRGLKQERRAQSAR</sequence>
<dbReference type="OrthoDB" id="5765098at2"/>